<gene>
    <name evidence="1" type="ORF">COCVIDRAFT_21054</name>
</gene>
<protein>
    <submittedName>
        <fullName evidence="1">Uncharacterized protein</fullName>
    </submittedName>
</protein>
<dbReference type="AlphaFoldDB" id="W7DY22"/>
<dbReference type="RefSeq" id="XP_014550535.1">
    <property type="nucleotide sequence ID" value="XM_014695049.1"/>
</dbReference>
<keyword evidence="2" id="KW-1185">Reference proteome</keyword>
<proteinExistence type="predicted"/>
<evidence type="ECO:0000313" key="1">
    <source>
        <dbReference type="EMBL" id="EUN20961.1"/>
    </source>
</evidence>
<dbReference type="Proteomes" id="UP000054337">
    <property type="component" value="Unassembled WGS sequence"/>
</dbReference>
<reference evidence="1 2" key="1">
    <citation type="journal article" date="2013" name="PLoS Genet.">
        <title>Comparative genome structure, secondary metabolite, and effector coding capacity across Cochliobolus pathogens.</title>
        <authorList>
            <person name="Condon B.J."/>
            <person name="Leng Y."/>
            <person name="Wu D."/>
            <person name="Bushley K.E."/>
            <person name="Ohm R.A."/>
            <person name="Otillar R."/>
            <person name="Martin J."/>
            <person name="Schackwitz W."/>
            <person name="Grimwood J."/>
            <person name="MohdZainudin N."/>
            <person name="Xue C."/>
            <person name="Wang R."/>
            <person name="Manning V.A."/>
            <person name="Dhillon B."/>
            <person name="Tu Z.J."/>
            <person name="Steffenson B.J."/>
            <person name="Salamov A."/>
            <person name="Sun H."/>
            <person name="Lowry S."/>
            <person name="LaButti K."/>
            <person name="Han J."/>
            <person name="Copeland A."/>
            <person name="Lindquist E."/>
            <person name="Barry K."/>
            <person name="Schmutz J."/>
            <person name="Baker S.E."/>
            <person name="Ciuffetti L.M."/>
            <person name="Grigoriev I.V."/>
            <person name="Zhong S."/>
            <person name="Turgeon B.G."/>
        </authorList>
    </citation>
    <scope>NUCLEOTIDE SEQUENCE [LARGE SCALE GENOMIC DNA]</scope>
    <source>
        <strain evidence="1 2">FI3</strain>
    </source>
</reference>
<organism evidence="1 2">
    <name type="scientific">Bipolaris victoriae (strain FI3)</name>
    <name type="common">Victoria blight of oats agent</name>
    <name type="synonym">Cochliobolus victoriae</name>
    <dbReference type="NCBI Taxonomy" id="930091"/>
    <lineage>
        <taxon>Eukaryota</taxon>
        <taxon>Fungi</taxon>
        <taxon>Dikarya</taxon>
        <taxon>Ascomycota</taxon>
        <taxon>Pezizomycotina</taxon>
        <taxon>Dothideomycetes</taxon>
        <taxon>Pleosporomycetidae</taxon>
        <taxon>Pleosporales</taxon>
        <taxon>Pleosporineae</taxon>
        <taxon>Pleosporaceae</taxon>
        <taxon>Bipolaris</taxon>
    </lineage>
</organism>
<name>W7DY22_BIPV3</name>
<accession>W7DY22</accession>
<dbReference type="GeneID" id="26252644"/>
<dbReference type="HOGENOM" id="CLU_1133417_0_0_1"/>
<dbReference type="EMBL" id="KI968874">
    <property type="protein sequence ID" value="EUN20961.1"/>
    <property type="molecule type" value="Genomic_DNA"/>
</dbReference>
<evidence type="ECO:0000313" key="2">
    <source>
        <dbReference type="Proteomes" id="UP000054337"/>
    </source>
</evidence>
<sequence length="245" mass="26321">MIWADGTRRHLLSYSPLLLGHSSPATRMCRVGDSEMKKMVGVLEVLELGAYGIGLWVPCGSGDVEESSTLHVCGNGILDDQATGASDWTWRFERKENWVAKHVAMKGVLSKHNARIAAPGSVSRARHWGFGTVSGFLNTADGVVPWWFGFGKLLGQRVQAEPFANLVRTCVDVKVLASSSSLSSPMLLLSVSVGVSSGHPVATTKYHKCNKSVPARQSVSKYEDQSGAGVYVYAAPSTSHTSVQT</sequence>